<dbReference type="InterPro" id="IPR012910">
    <property type="entry name" value="Plug_dom"/>
</dbReference>
<dbReference type="PANTHER" id="PTHR30069:SF29">
    <property type="entry name" value="HEMOGLOBIN AND HEMOGLOBIN-HAPTOGLOBIN-BINDING PROTEIN 1-RELATED"/>
    <property type="match status" value="1"/>
</dbReference>
<feature type="domain" description="TonB-dependent receptor plug" evidence="14">
    <location>
        <begin position="56"/>
        <end position="162"/>
    </location>
</feature>
<gene>
    <name evidence="15" type="ORF">IAB06_07685</name>
</gene>
<keyword evidence="5 12" id="KW-0732">Signal</keyword>
<evidence type="ECO:0000256" key="3">
    <source>
        <dbReference type="ARBA" id="ARBA00022452"/>
    </source>
</evidence>
<name>A0A9D1SLR6_9FIRM</name>
<dbReference type="Gene3D" id="2.170.130.10">
    <property type="entry name" value="TonB-dependent receptor, plug domain"/>
    <property type="match status" value="1"/>
</dbReference>
<keyword evidence="3 10" id="KW-1134">Transmembrane beta strand</keyword>
<dbReference type="InterPro" id="IPR000531">
    <property type="entry name" value="Beta-barrel_TonB"/>
</dbReference>
<organism evidence="15 16">
    <name type="scientific">Candidatus Avacidaminococcus intestinavium</name>
    <dbReference type="NCBI Taxonomy" id="2840684"/>
    <lineage>
        <taxon>Bacteria</taxon>
        <taxon>Bacillati</taxon>
        <taxon>Bacillota</taxon>
        <taxon>Negativicutes</taxon>
        <taxon>Acidaminococcales</taxon>
        <taxon>Acidaminococcaceae</taxon>
        <taxon>Acidaminococcaceae incertae sedis</taxon>
        <taxon>Candidatus Avacidaminococcus</taxon>
    </lineage>
</organism>
<dbReference type="Gene3D" id="2.40.170.20">
    <property type="entry name" value="TonB-dependent receptor, beta-barrel domain"/>
    <property type="match status" value="1"/>
</dbReference>
<reference evidence="15" key="1">
    <citation type="submission" date="2020-10" db="EMBL/GenBank/DDBJ databases">
        <authorList>
            <person name="Gilroy R."/>
        </authorList>
    </citation>
    <scope>NUCLEOTIDE SEQUENCE</scope>
    <source>
        <strain evidence="15">CHK160-1198</strain>
    </source>
</reference>
<evidence type="ECO:0000256" key="2">
    <source>
        <dbReference type="ARBA" id="ARBA00022448"/>
    </source>
</evidence>
<dbReference type="Pfam" id="PF07715">
    <property type="entry name" value="Plug"/>
    <property type="match status" value="1"/>
</dbReference>
<reference evidence="15" key="2">
    <citation type="journal article" date="2021" name="PeerJ">
        <title>Extensive microbial diversity within the chicken gut microbiome revealed by metagenomics and culture.</title>
        <authorList>
            <person name="Gilroy R."/>
            <person name="Ravi A."/>
            <person name="Getino M."/>
            <person name="Pursley I."/>
            <person name="Horton D.L."/>
            <person name="Alikhan N.F."/>
            <person name="Baker D."/>
            <person name="Gharbi K."/>
            <person name="Hall N."/>
            <person name="Watson M."/>
            <person name="Adriaenssens E.M."/>
            <person name="Foster-Nyarko E."/>
            <person name="Jarju S."/>
            <person name="Secka A."/>
            <person name="Antonio M."/>
            <person name="Oren A."/>
            <person name="Chaudhuri R.R."/>
            <person name="La Ragione R."/>
            <person name="Hildebrand F."/>
            <person name="Pallen M.J."/>
        </authorList>
    </citation>
    <scope>NUCLEOTIDE SEQUENCE</scope>
    <source>
        <strain evidence="15">CHK160-1198</strain>
    </source>
</reference>
<keyword evidence="6 11" id="KW-0798">TonB box</keyword>
<dbReference type="GO" id="GO:0015344">
    <property type="term" value="F:siderophore uptake transmembrane transporter activity"/>
    <property type="evidence" value="ECO:0007669"/>
    <property type="project" value="TreeGrafter"/>
</dbReference>
<dbReference type="EMBL" id="DVNI01000132">
    <property type="protein sequence ID" value="HIU64896.1"/>
    <property type="molecule type" value="Genomic_DNA"/>
</dbReference>
<dbReference type="GO" id="GO:0044718">
    <property type="term" value="P:siderophore transmembrane transport"/>
    <property type="evidence" value="ECO:0007669"/>
    <property type="project" value="TreeGrafter"/>
</dbReference>
<keyword evidence="8 15" id="KW-0675">Receptor</keyword>
<evidence type="ECO:0000256" key="1">
    <source>
        <dbReference type="ARBA" id="ARBA00004571"/>
    </source>
</evidence>
<comment type="similarity">
    <text evidence="10 11">Belongs to the TonB-dependent receptor family.</text>
</comment>
<proteinExistence type="inferred from homology"/>
<evidence type="ECO:0000256" key="4">
    <source>
        <dbReference type="ARBA" id="ARBA00022692"/>
    </source>
</evidence>
<feature type="signal peptide" evidence="12">
    <location>
        <begin position="1"/>
        <end position="30"/>
    </location>
</feature>
<dbReference type="InterPro" id="IPR037066">
    <property type="entry name" value="Plug_dom_sf"/>
</dbReference>
<evidence type="ECO:0000313" key="15">
    <source>
        <dbReference type="EMBL" id="HIU64896.1"/>
    </source>
</evidence>
<dbReference type="SUPFAM" id="SSF56935">
    <property type="entry name" value="Porins"/>
    <property type="match status" value="1"/>
</dbReference>
<evidence type="ECO:0000313" key="16">
    <source>
        <dbReference type="Proteomes" id="UP000824099"/>
    </source>
</evidence>
<keyword evidence="2 10" id="KW-0813">Transport</keyword>
<dbReference type="PANTHER" id="PTHR30069">
    <property type="entry name" value="TONB-DEPENDENT OUTER MEMBRANE RECEPTOR"/>
    <property type="match status" value="1"/>
</dbReference>
<accession>A0A9D1SLR6</accession>
<comment type="subcellular location">
    <subcellularLocation>
        <location evidence="1 10">Cell outer membrane</location>
        <topology evidence="1 10">Multi-pass membrane protein</topology>
    </subcellularLocation>
</comment>
<dbReference type="Proteomes" id="UP000824099">
    <property type="component" value="Unassembled WGS sequence"/>
</dbReference>
<dbReference type="GO" id="GO:0009279">
    <property type="term" value="C:cell outer membrane"/>
    <property type="evidence" value="ECO:0007669"/>
    <property type="project" value="UniProtKB-SubCell"/>
</dbReference>
<evidence type="ECO:0000256" key="6">
    <source>
        <dbReference type="ARBA" id="ARBA00023077"/>
    </source>
</evidence>
<evidence type="ECO:0000256" key="10">
    <source>
        <dbReference type="PROSITE-ProRule" id="PRU01360"/>
    </source>
</evidence>
<keyword evidence="4 10" id="KW-0812">Transmembrane</keyword>
<comment type="caution">
    <text evidence="15">The sequence shown here is derived from an EMBL/GenBank/DDBJ whole genome shotgun (WGS) entry which is preliminary data.</text>
</comment>
<evidence type="ECO:0000259" key="13">
    <source>
        <dbReference type="Pfam" id="PF00593"/>
    </source>
</evidence>
<evidence type="ECO:0000256" key="12">
    <source>
        <dbReference type="SAM" id="SignalP"/>
    </source>
</evidence>
<dbReference type="PROSITE" id="PS52016">
    <property type="entry name" value="TONB_DEPENDENT_REC_3"/>
    <property type="match status" value="1"/>
</dbReference>
<dbReference type="PROSITE" id="PS51257">
    <property type="entry name" value="PROKAR_LIPOPROTEIN"/>
    <property type="match status" value="1"/>
</dbReference>
<evidence type="ECO:0000256" key="7">
    <source>
        <dbReference type="ARBA" id="ARBA00023136"/>
    </source>
</evidence>
<evidence type="ECO:0000256" key="5">
    <source>
        <dbReference type="ARBA" id="ARBA00022729"/>
    </source>
</evidence>
<evidence type="ECO:0000256" key="11">
    <source>
        <dbReference type="RuleBase" id="RU003357"/>
    </source>
</evidence>
<sequence>MVKKRALNKSLILSLVLAGTTLGISCEVSAEEAVTESFTLDKMIVTATRYEKKDLEIAAATEVLTRKRLDRTGARNVQQALAKVNGIVYQAKGPGGGSLGSMTSKVSMRGVEKGTLVLLNGSPVNWRGLYNLEDIPLDNVERIEIVRGGGSVLYGSEAMGGVINIILKKEVNNSVKAGIGNRGQQNYNFSTQQDKLSFSYNYDKWGNLGKVSSTLTEASKPTDKEMYNRFKGSEKNDFKIGYKLSDYVDFNYNHGESNSKFAYTYGKNYGVLEDIKRYDRNHERTKDFLQFNFEDKKGLKGNLYYNFNQLHSTGTDYYNSSAEKNTNPIAKNSKEKNLTYGYDVQKVWNSDRTKLLFGTTYTREEFEDYEKNVKGEDYSRNNFSVYGQWEKNINTQDILTLSARETWTTGAAQNKNYDNFSAQGQYLRKIDATQSIYLSVGQSFTMPSFSNMYSAGNNMVVGDPNLKPQKGIHYEMGWKKDHEDHKWRLAIFNYKITDNISFSKTGNKYYAINEDLKNTGIEFGVDIAGDNGWSYNYGLTFGNPKSKSKSEKVGTKDYWDRAFGRWQIDGGISYSKEKWDTSLTASYLAARVLTPSSSPAFKTKPYLLTTLSTTYKADKHHQFNLSIENILDRKDNINHSSSAYYSAPINYMFSYQYNF</sequence>
<dbReference type="InterPro" id="IPR039426">
    <property type="entry name" value="TonB-dep_rcpt-like"/>
</dbReference>
<feature type="domain" description="TonB-dependent receptor-like beta-barrel" evidence="13">
    <location>
        <begin position="183"/>
        <end position="630"/>
    </location>
</feature>
<evidence type="ECO:0000256" key="9">
    <source>
        <dbReference type="ARBA" id="ARBA00023237"/>
    </source>
</evidence>
<keyword evidence="7 10" id="KW-0472">Membrane</keyword>
<evidence type="ECO:0000259" key="14">
    <source>
        <dbReference type="Pfam" id="PF07715"/>
    </source>
</evidence>
<dbReference type="AlphaFoldDB" id="A0A9D1SLR6"/>
<keyword evidence="9 10" id="KW-0998">Cell outer membrane</keyword>
<protein>
    <submittedName>
        <fullName evidence="15">TonB-dependent receptor</fullName>
    </submittedName>
</protein>
<feature type="chain" id="PRO_5038736737" evidence="12">
    <location>
        <begin position="31"/>
        <end position="659"/>
    </location>
</feature>
<dbReference type="Pfam" id="PF00593">
    <property type="entry name" value="TonB_dep_Rec_b-barrel"/>
    <property type="match status" value="1"/>
</dbReference>
<dbReference type="InterPro" id="IPR036942">
    <property type="entry name" value="Beta-barrel_TonB_sf"/>
</dbReference>
<evidence type="ECO:0000256" key="8">
    <source>
        <dbReference type="ARBA" id="ARBA00023170"/>
    </source>
</evidence>